<comment type="caution">
    <text evidence="5">The sequence shown here is derived from an EMBL/GenBank/DDBJ whole genome shotgun (WGS) entry which is preliminary data.</text>
</comment>
<dbReference type="SUPFAM" id="SSF57586">
    <property type="entry name" value="TNF receptor-like"/>
    <property type="match status" value="2"/>
</dbReference>
<sequence>MNIKRIRQTGGQSCKKRLLKDWHSHFDCNLRLTLRGSQDASLLTSSSTMQLLCYVALLFLCSLPFLSSVFPLQCSRTEYPWPVTDSKNCCKKCAPGKHMDRRDSCNIQCLPCPKDRFSDTYNVERSCTLCRVCTEDNMEYKSSCNPTHNAECRCKTGFSCNDKDCTQCVPIPVTAKPTLPPSTTTPTTEAVTTFKPIKPIAETAWFLVIIALLCIGIALVVVTKIKPLLRWIRSKDSFFFTDKPEQSYSEDDSECRPVQESLQETVSP</sequence>
<evidence type="ECO:0000313" key="6">
    <source>
        <dbReference type="Proteomes" id="UP001153269"/>
    </source>
</evidence>
<evidence type="ECO:0000259" key="4">
    <source>
        <dbReference type="PROSITE" id="PS50050"/>
    </source>
</evidence>
<reference evidence="5" key="1">
    <citation type="submission" date="2020-03" db="EMBL/GenBank/DDBJ databases">
        <authorList>
            <person name="Weist P."/>
        </authorList>
    </citation>
    <scope>NUCLEOTIDE SEQUENCE</scope>
</reference>
<proteinExistence type="predicted"/>
<feature type="region of interest" description="Disordered" evidence="2">
    <location>
        <begin position="244"/>
        <end position="268"/>
    </location>
</feature>
<organism evidence="5 6">
    <name type="scientific">Pleuronectes platessa</name>
    <name type="common">European plaice</name>
    <dbReference type="NCBI Taxonomy" id="8262"/>
    <lineage>
        <taxon>Eukaryota</taxon>
        <taxon>Metazoa</taxon>
        <taxon>Chordata</taxon>
        <taxon>Craniata</taxon>
        <taxon>Vertebrata</taxon>
        <taxon>Euteleostomi</taxon>
        <taxon>Actinopterygii</taxon>
        <taxon>Neopterygii</taxon>
        <taxon>Teleostei</taxon>
        <taxon>Neoteleostei</taxon>
        <taxon>Acanthomorphata</taxon>
        <taxon>Carangaria</taxon>
        <taxon>Pleuronectiformes</taxon>
        <taxon>Pleuronectoidei</taxon>
        <taxon>Pleuronectidae</taxon>
        <taxon>Pleuronectes</taxon>
    </lineage>
</organism>
<keyword evidence="6" id="KW-1185">Reference proteome</keyword>
<dbReference type="PROSITE" id="PS50050">
    <property type="entry name" value="TNFR_NGFR_2"/>
    <property type="match status" value="1"/>
</dbReference>
<feature type="disulfide bond" evidence="1">
    <location>
        <begin position="112"/>
        <end position="127"/>
    </location>
</feature>
<keyword evidence="3" id="KW-0472">Membrane</keyword>
<feature type="domain" description="TNFR-Cys" evidence="4">
    <location>
        <begin position="111"/>
        <end position="152"/>
    </location>
</feature>
<keyword evidence="3" id="KW-1133">Transmembrane helix</keyword>
<dbReference type="GO" id="GO:0042127">
    <property type="term" value="P:regulation of cell population proliferation"/>
    <property type="evidence" value="ECO:0007669"/>
    <property type="project" value="TreeGrafter"/>
</dbReference>
<evidence type="ECO:0000256" key="1">
    <source>
        <dbReference type="PROSITE-ProRule" id="PRU00206"/>
    </source>
</evidence>
<dbReference type="PANTHER" id="PTHR47139">
    <property type="entry name" value="TUMOR NECROSIS FACTOR RECEPTOR SUPERFAMILY MEMBER 9"/>
    <property type="match status" value="1"/>
</dbReference>
<keyword evidence="1" id="KW-1015">Disulfide bond</keyword>
<protein>
    <recommendedName>
        <fullName evidence="4">TNFR-Cys domain-containing protein</fullName>
    </recommendedName>
</protein>
<gene>
    <name evidence="5" type="ORF">PLEPLA_LOCUS44120</name>
</gene>
<dbReference type="Gene3D" id="2.10.50.10">
    <property type="entry name" value="Tumor Necrosis Factor Receptor, subunit A, domain 2"/>
    <property type="match status" value="1"/>
</dbReference>
<dbReference type="AlphaFoldDB" id="A0A9N7VQ68"/>
<evidence type="ECO:0000256" key="3">
    <source>
        <dbReference type="SAM" id="Phobius"/>
    </source>
</evidence>
<evidence type="ECO:0000256" key="2">
    <source>
        <dbReference type="SAM" id="MobiDB-lite"/>
    </source>
</evidence>
<evidence type="ECO:0000313" key="5">
    <source>
        <dbReference type="EMBL" id="CAB1456336.1"/>
    </source>
</evidence>
<comment type="caution">
    <text evidence="1">Lacks conserved residue(s) required for the propagation of feature annotation.</text>
</comment>
<dbReference type="SMART" id="SM00208">
    <property type="entry name" value="TNFR"/>
    <property type="match status" value="1"/>
</dbReference>
<dbReference type="Proteomes" id="UP001153269">
    <property type="component" value="Unassembled WGS sequence"/>
</dbReference>
<dbReference type="PANTHER" id="PTHR47139:SF1">
    <property type="entry name" value="TUMOR NECROSIS FACTOR RECEPTOR SUPERFAMILY MEMBER 9"/>
    <property type="match status" value="1"/>
</dbReference>
<name>A0A9N7VQ68_PLEPL</name>
<feature type="repeat" description="TNFR-Cys" evidence="1">
    <location>
        <begin position="111"/>
        <end position="152"/>
    </location>
</feature>
<feature type="transmembrane region" description="Helical" evidence="3">
    <location>
        <begin position="204"/>
        <end position="225"/>
    </location>
</feature>
<dbReference type="GO" id="GO:0038023">
    <property type="term" value="F:signaling receptor activity"/>
    <property type="evidence" value="ECO:0007669"/>
    <property type="project" value="TreeGrafter"/>
</dbReference>
<dbReference type="InterPro" id="IPR001368">
    <property type="entry name" value="TNFR/NGFR_Cys_rich_reg"/>
</dbReference>
<keyword evidence="3" id="KW-0812">Transmembrane</keyword>
<dbReference type="EMBL" id="CADEAL010004292">
    <property type="protein sequence ID" value="CAB1456336.1"/>
    <property type="molecule type" value="Genomic_DNA"/>
</dbReference>
<dbReference type="CDD" id="cd00185">
    <property type="entry name" value="TNFRSF"/>
    <property type="match status" value="1"/>
</dbReference>
<accession>A0A9N7VQ68</accession>
<feature type="transmembrane region" description="Helical" evidence="3">
    <location>
        <begin position="51"/>
        <end position="70"/>
    </location>
</feature>